<feature type="domain" description="C2H2-type" evidence="8">
    <location>
        <begin position="726"/>
        <end position="756"/>
    </location>
</feature>
<dbReference type="RefSeq" id="XP_018689552.1">
    <property type="nucleotide sequence ID" value="XM_018840871.1"/>
</dbReference>
<dbReference type="Proteomes" id="UP000078343">
    <property type="component" value="Unassembled WGS sequence"/>
</dbReference>
<dbReference type="GO" id="GO:0008270">
    <property type="term" value="F:zinc ion binding"/>
    <property type="evidence" value="ECO:0007669"/>
    <property type="project" value="UniProtKB-KW"/>
</dbReference>
<evidence type="ECO:0000313" key="9">
    <source>
        <dbReference type="EMBL" id="OAP56185.1"/>
    </source>
</evidence>
<dbReference type="SUPFAM" id="SSF57667">
    <property type="entry name" value="beta-beta-alpha zinc fingers"/>
    <property type="match status" value="1"/>
</dbReference>
<organism evidence="9 10">
    <name type="scientific">Fonsecaea erecta</name>
    <dbReference type="NCBI Taxonomy" id="1367422"/>
    <lineage>
        <taxon>Eukaryota</taxon>
        <taxon>Fungi</taxon>
        <taxon>Dikarya</taxon>
        <taxon>Ascomycota</taxon>
        <taxon>Pezizomycotina</taxon>
        <taxon>Eurotiomycetes</taxon>
        <taxon>Chaetothyriomycetidae</taxon>
        <taxon>Chaetothyriales</taxon>
        <taxon>Herpotrichiellaceae</taxon>
        <taxon>Fonsecaea</taxon>
    </lineage>
</organism>
<feature type="compositionally biased region" description="Low complexity" evidence="6">
    <location>
        <begin position="442"/>
        <end position="464"/>
    </location>
</feature>
<keyword evidence="4" id="KW-0862">Zinc</keyword>
<feature type="region of interest" description="Disordered" evidence="6">
    <location>
        <begin position="509"/>
        <end position="542"/>
    </location>
</feature>
<dbReference type="Gene3D" id="3.30.160.60">
    <property type="entry name" value="Classic Zinc Finger"/>
    <property type="match status" value="2"/>
</dbReference>
<dbReference type="PANTHER" id="PTHR23057:SF0">
    <property type="entry name" value="JUXTAPOSED WITH ANOTHER ZINC FINGER PROTEIN 1"/>
    <property type="match status" value="1"/>
</dbReference>
<dbReference type="PANTHER" id="PTHR23057">
    <property type="entry name" value="JUXTAPOSED WITH ANOTHER ZINC FINGER PROTEIN 1"/>
    <property type="match status" value="1"/>
</dbReference>
<feature type="region of interest" description="Disordered" evidence="6">
    <location>
        <begin position="554"/>
        <end position="587"/>
    </location>
</feature>
<evidence type="ECO:0000256" key="6">
    <source>
        <dbReference type="SAM" id="MobiDB-lite"/>
    </source>
</evidence>
<feature type="compositionally biased region" description="Polar residues" evidence="6">
    <location>
        <begin position="554"/>
        <end position="566"/>
    </location>
</feature>
<evidence type="ECO:0000256" key="7">
    <source>
        <dbReference type="SAM" id="Phobius"/>
    </source>
</evidence>
<feature type="transmembrane region" description="Helical" evidence="7">
    <location>
        <begin position="88"/>
        <end position="114"/>
    </location>
</feature>
<dbReference type="FunFam" id="3.30.160.60:FF:000676">
    <property type="entry name" value="C2H2 transcription factor (Sfp1)"/>
    <property type="match status" value="1"/>
</dbReference>
<keyword evidence="2" id="KW-0677">Repeat</keyword>
<dbReference type="GO" id="GO:0005634">
    <property type="term" value="C:nucleus"/>
    <property type="evidence" value="ECO:0007669"/>
    <property type="project" value="TreeGrafter"/>
</dbReference>
<protein>
    <recommendedName>
        <fullName evidence="8">C2H2-type domain-containing protein</fullName>
    </recommendedName>
</protein>
<feature type="transmembrane region" description="Helical" evidence="7">
    <location>
        <begin position="6"/>
        <end position="27"/>
    </location>
</feature>
<evidence type="ECO:0000259" key="8">
    <source>
        <dbReference type="PROSITE" id="PS50157"/>
    </source>
</evidence>
<comment type="caution">
    <text evidence="9">The sequence shown here is derived from an EMBL/GenBank/DDBJ whole genome shotgun (WGS) entry which is preliminary data.</text>
</comment>
<feature type="transmembrane region" description="Helical" evidence="7">
    <location>
        <begin position="47"/>
        <end position="68"/>
    </location>
</feature>
<keyword evidence="1" id="KW-0479">Metal-binding</keyword>
<keyword evidence="10" id="KW-1185">Reference proteome</keyword>
<feature type="compositionally biased region" description="Polar residues" evidence="6">
    <location>
        <begin position="268"/>
        <end position="288"/>
    </location>
</feature>
<gene>
    <name evidence="9" type="ORF">AYL99_09364</name>
</gene>
<keyword evidence="7" id="KW-0812">Transmembrane</keyword>
<evidence type="ECO:0000256" key="1">
    <source>
        <dbReference type="ARBA" id="ARBA00022723"/>
    </source>
</evidence>
<evidence type="ECO:0000256" key="5">
    <source>
        <dbReference type="PROSITE-ProRule" id="PRU00042"/>
    </source>
</evidence>
<keyword evidence="3 5" id="KW-0863">Zinc-finger</keyword>
<keyword evidence="7" id="KW-1133">Transmembrane helix</keyword>
<feature type="compositionally biased region" description="Polar residues" evidence="6">
    <location>
        <begin position="426"/>
        <end position="437"/>
    </location>
</feature>
<feature type="compositionally biased region" description="Polar residues" evidence="6">
    <location>
        <begin position="578"/>
        <end position="587"/>
    </location>
</feature>
<reference evidence="9 10" key="1">
    <citation type="submission" date="2016-04" db="EMBL/GenBank/DDBJ databases">
        <title>Draft genome of Fonsecaea erecta CBS 125763.</title>
        <authorList>
            <person name="Weiss V.A."/>
            <person name="Vicente V.A."/>
            <person name="Raittz R.T."/>
            <person name="Moreno L.F."/>
            <person name="De Souza E.M."/>
            <person name="Pedrosa F.O."/>
            <person name="Steffens M.B."/>
            <person name="Faoro H."/>
            <person name="Tadra-Sfeir M.Z."/>
            <person name="Najafzadeh M.J."/>
            <person name="Felipe M.S."/>
            <person name="Teixeira M."/>
            <person name="Sun J."/>
            <person name="Xi L."/>
            <person name="Gomes R."/>
            <person name="De Azevedo C.M."/>
            <person name="Salgado C.G."/>
            <person name="Da Silva M.B."/>
            <person name="Nascimento M.F."/>
            <person name="Queiroz-Telles F."/>
            <person name="Attili D.S."/>
            <person name="Gorbushina A."/>
        </authorList>
    </citation>
    <scope>NUCLEOTIDE SEQUENCE [LARGE SCALE GENOMIC DNA]</scope>
    <source>
        <strain evidence="9 10">CBS 125763</strain>
    </source>
</reference>
<keyword evidence="7" id="KW-0472">Membrane</keyword>
<dbReference type="PROSITE" id="PS00028">
    <property type="entry name" value="ZINC_FINGER_C2H2_1"/>
    <property type="match status" value="1"/>
</dbReference>
<evidence type="ECO:0000256" key="4">
    <source>
        <dbReference type="ARBA" id="ARBA00022833"/>
    </source>
</evidence>
<dbReference type="AlphaFoldDB" id="A0A178ZAR5"/>
<proteinExistence type="predicted"/>
<name>A0A178ZAR5_9EURO</name>
<dbReference type="InterPro" id="IPR036236">
    <property type="entry name" value="Znf_C2H2_sf"/>
</dbReference>
<dbReference type="GeneID" id="30013532"/>
<dbReference type="InterPro" id="IPR051580">
    <property type="entry name" value="ZnF-Chromatin_assoc"/>
</dbReference>
<evidence type="ECO:0000256" key="2">
    <source>
        <dbReference type="ARBA" id="ARBA00022737"/>
    </source>
</evidence>
<dbReference type="OrthoDB" id="3269380at2759"/>
<accession>A0A178ZAR5</accession>
<dbReference type="SMART" id="SM00355">
    <property type="entry name" value="ZnF_C2H2"/>
    <property type="match status" value="3"/>
</dbReference>
<feature type="region of interest" description="Disordered" evidence="6">
    <location>
        <begin position="422"/>
        <end position="478"/>
    </location>
</feature>
<evidence type="ECO:0000256" key="3">
    <source>
        <dbReference type="ARBA" id="ARBA00022771"/>
    </source>
</evidence>
<feature type="compositionally biased region" description="Low complexity" evidence="6">
    <location>
        <begin position="524"/>
        <end position="535"/>
    </location>
</feature>
<sequence>MSPIFIVLGAVMAVSVLYNLGVILLGIRRKLPRWSDNNRNGDEDLRCPSIVQLAIDTLGVLAFLVLYVCSTIETATADGWRWSPTLLMAYASIGALVAFSQSLPTLEVIAIASVDEPAQSKPPEEALSCFIYAGITDIKLVTLYYAEAILSIASQCDQAPAIFVHKQLPIPEVRDDQIIGLKKMLRLLAMVRWRSSFGIRLPVDFEESHMDAHTNATKSRLAGPPFPVYTDSSLLAPDFDDNSFPTFGASPPHKGMASVANPLDISVRQTSTSPRGNQPSNLTSALQRSDSEEKRMMANPTPETALNRPLPQMPSSSSNDFANFEHGARPISVKGMAHDRARRESLAQSLNAGMSWGGISVGSWIRDDMVMSGTSPFTFNSPSFHSSSYLPKLEANFMKDFSCCGLTLPTLHDLLQHYEEAHAQKDPQQSSTNQQAVPDSRAAIAATTAAQVQQEAQQRNQQQQSHNGPGRPFGTQQNAAQNIHRPSGFSSTLQTIPDMDTVEDMEMDDIDGADETTPPPNLYTQNQSQTSPQTSFASPVQQPQIPQLNTTMMQGHQAYRQSTPNTPVAAGRNATRFPGNTSSTLMPNPMQQFQDLQTGYRGTPDSSAPGTPGEMGEGMMDGIDDMSMQNLALYNGLPNGMGGYNFGMNNDMIDLCIDEPSKRLFSTGNQGVSQGQSAQQIAQNRLGTGQYGANSEIARTIRERQAAAGLPDTTTNILPHEEPKPFRCPVIGCEKAYKNQNGLKYHKAHGHNNQRLHENGDGTFSIVDPDTQAPYPGTMGMEKEKPYKCDVCQKRYKNLNGLKYHKTHSPPCNPELQLNANKTPSLGMPNMIAGQQTGNMGAGLSGDLSMM</sequence>
<evidence type="ECO:0000313" key="10">
    <source>
        <dbReference type="Proteomes" id="UP000078343"/>
    </source>
</evidence>
<feature type="region of interest" description="Disordered" evidence="6">
    <location>
        <begin position="268"/>
        <end position="317"/>
    </location>
</feature>
<dbReference type="EMBL" id="LVYI01000009">
    <property type="protein sequence ID" value="OAP56185.1"/>
    <property type="molecule type" value="Genomic_DNA"/>
</dbReference>
<dbReference type="PROSITE" id="PS50157">
    <property type="entry name" value="ZINC_FINGER_C2H2_2"/>
    <property type="match status" value="1"/>
</dbReference>
<dbReference type="InterPro" id="IPR013087">
    <property type="entry name" value="Znf_C2H2_type"/>
</dbReference>
<dbReference type="STRING" id="1367422.A0A178ZAR5"/>